<reference evidence="7 8" key="1">
    <citation type="submission" date="2024-03" db="EMBL/GenBank/DDBJ databases">
        <title>Whole genome sequencing of Streptomyces racemochromogenes, to identify antimicrobial biosynthetic gene clusters.</title>
        <authorList>
            <person name="Suryawanshi P."/>
            <person name="Krishnaraj P.U."/>
            <person name="Arun Y.P."/>
            <person name="Suryawanshi M.P."/>
            <person name="Rakshit O."/>
        </authorList>
    </citation>
    <scope>NUCLEOTIDE SEQUENCE [LARGE SCALE GENOMIC DNA]</scope>
    <source>
        <strain evidence="7 8">AUDT626</strain>
    </source>
</reference>
<dbReference type="InterPro" id="IPR008949">
    <property type="entry name" value="Isoprenoid_synthase_dom_sf"/>
</dbReference>
<comment type="caution">
    <text evidence="7">The sequence shown here is derived from an EMBL/GenBank/DDBJ whole genome shotgun (WGS) entry which is preliminary data.</text>
</comment>
<dbReference type="InterPro" id="IPR033749">
    <property type="entry name" value="Polyprenyl_synt_CS"/>
</dbReference>
<dbReference type="PANTHER" id="PTHR12001">
    <property type="entry name" value="GERANYLGERANYL PYROPHOSPHATE SYNTHASE"/>
    <property type="match status" value="1"/>
</dbReference>
<comment type="cofactor">
    <cofactor evidence="1">
        <name>Mg(2+)</name>
        <dbReference type="ChEBI" id="CHEBI:18420"/>
    </cofactor>
</comment>
<dbReference type="CDD" id="cd00685">
    <property type="entry name" value="Trans_IPPS_HT"/>
    <property type="match status" value="1"/>
</dbReference>
<comment type="similarity">
    <text evidence="2 6">Belongs to the FPP/GGPP synthase family.</text>
</comment>
<proteinExistence type="inferred from homology"/>
<dbReference type="PANTHER" id="PTHR12001:SF85">
    <property type="entry name" value="SHORT CHAIN ISOPRENYL DIPHOSPHATE SYNTHASE"/>
    <property type="match status" value="1"/>
</dbReference>
<evidence type="ECO:0000313" key="7">
    <source>
        <dbReference type="EMBL" id="MFH7595704.1"/>
    </source>
</evidence>
<name>A0ABW7PBF7_9ACTN</name>
<dbReference type="RefSeq" id="WP_395509561.1">
    <property type="nucleotide sequence ID" value="NZ_JBBDHD010000022.1"/>
</dbReference>
<dbReference type="SFLD" id="SFLDS00005">
    <property type="entry name" value="Isoprenoid_Synthase_Type_I"/>
    <property type="match status" value="1"/>
</dbReference>
<accession>A0ABW7PBF7</accession>
<evidence type="ECO:0000256" key="6">
    <source>
        <dbReference type="RuleBase" id="RU004466"/>
    </source>
</evidence>
<evidence type="ECO:0000313" key="8">
    <source>
        <dbReference type="Proteomes" id="UP001610631"/>
    </source>
</evidence>
<evidence type="ECO:0000256" key="4">
    <source>
        <dbReference type="ARBA" id="ARBA00022723"/>
    </source>
</evidence>
<dbReference type="EMBL" id="JBBDHD010000022">
    <property type="protein sequence ID" value="MFH7595704.1"/>
    <property type="molecule type" value="Genomic_DNA"/>
</dbReference>
<evidence type="ECO:0000256" key="3">
    <source>
        <dbReference type="ARBA" id="ARBA00022679"/>
    </source>
</evidence>
<dbReference type="SUPFAM" id="SSF48576">
    <property type="entry name" value="Terpenoid synthases"/>
    <property type="match status" value="1"/>
</dbReference>
<evidence type="ECO:0000256" key="2">
    <source>
        <dbReference type="ARBA" id="ARBA00006706"/>
    </source>
</evidence>
<sequence length="350" mass="37881">MSEHWDPAGFKDRIDALLEDFLAAEAERLVTIDGALRPVTEQLRVAARHGKRMRAAFCYWGWRASGQPGCDALLRAAASMELVHAAATVHDDIIDDSPIRHGLPTVHVALETPLAGGSRPRAGGRSLAMLVGDHLMSLAGQLFAESGLPAAYLSRARPMWADLARELIAGECLEILATGACPDPEVSLKVIRYKTAKYTVEQPLLIGALLAGASPGLREALSAYGLPLGEAFQLRDDLLGLFGDPEHTGKASLDDIRANRPTALLAMTWQAALPSQRDHLAAVLGSRDLDDGHLREVRELMVELEAPQRVEELIAQRVREAVRHLNGAGVPAQARQALTVLAHHATDRHR</sequence>
<evidence type="ECO:0000256" key="5">
    <source>
        <dbReference type="ARBA" id="ARBA00022842"/>
    </source>
</evidence>
<keyword evidence="4" id="KW-0479">Metal-binding</keyword>
<dbReference type="InterPro" id="IPR000092">
    <property type="entry name" value="Polyprenyl_synt"/>
</dbReference>
<keyword evidence="3 6" id="KW-0808">Transferase</keyword>
<gene>
    <name evidence="7" type="ORF">WDV06_11460</name>
</gene>
<dbReference type="PROSITE" id="PS00444">
    <property type="entry name" value="POLYPRENYL_SYNTHASE_2"/>
    <property type="match status" value="1"/>
</dbReference>
<dbReference type="Proteomes" id="UP001610631">
    <property type="component" value="Unassembled WGS sequence"/>
</dbReference>
<dbReference type="Gene3D" id="1.10.600.10">
    <property type="entry name" value="Farnesyl Diphosphate Synthase"/>
    <property type="match status" value="1"/>
</dbReference>
<protein>
    <submittedName>
        <fullName evidence="7">Polyprenyl synthetase family protein</fullName>
    </submittedName>
</protein>
<organism evidence="7 8">
    <name type="scientific">Streptomyces racemochromogenes</name>
    <dbReference type="NCBI Taxonomy" id="67353"/>
    <lineage>
        <taxon>Bacteria</taxon>
        <taxon>Bacillati</taxon>
        <taxon>Actinomycetota</taxon>
        <taxon>Actinomycetes</taxon>
        <taxon>Kitasatosporales</taxon>
        <taxon>Streptomycetaceae</taxon>
        <taxon>Streptomyces</taxon>
    </lineage>
</organism>
<keyword evidence="8" id="KW-1185">Reference proteome</keyword>
<evidence type="ECO:0000256" key="1">
    <source>
        <dbReference type="ARBA" id="ARBA00001946"/>
    </source>
</evidence>
<keyword evidence="5" id="KW-0460">Magnesium</keyword>
<dbReference type="Pfam" id="PF00348">
    <property type="entry name" value="polyprenyl_synt"/>
    <property type="match status" value="1"/>
</dbReference>